<dbReference type="Proteomes" id="UP001147752">
    <property type="component" value="Unassembled WGS sequence"/>
</dbReference>
<dbReference type="AlphaFoldDB" id="A0A9W9SBP6"/>
<organism evidence="2 3">
    <name type="scientific">Penicillium concentricum</name>
    <dbReference type="NCBI Taxonomy" id="293559"/>
    <lineage>
        <taxon>Eukaryota</taxon>
        <taxon>Fungi</taxon>
        <taxon>Dikarya</taxon>
        <taxon>Ascomycota</taxon>
        <taxon>Pezizomycotina</taxon>
        <taxon>Eurotiomycetes</taxon>
        <taxon>Eurotiomycetidae</taxon>
        <taxon>Eurotiales</taxon>
        <taxon>Aspergillaceae</taxon>
        <taxon>Penicillium</taxon>
    </lineage>
</organism>
<protein>
    <recommendedName>
        <fullName evidence="1">DUF7708 domain-containing protein</fullName>
    </recommendedName>
</protein>
<feature type="domain" description="DUF7708" evidence="1">
    <location>
        <begin position="7"/>
        <end position="91"/>
    </location>
</feature>
<reference evidence="2" key="2">
    <citation type="journal article" date="2023" name="IMA Fungus">
        <title>Comparative genomic study of the Penicillium genus elucidates a diverse pangenome and 15 lateral gene transfer events.</title>
        <authorList>
            <person name="Petersen C."/>
            <person name="Sorensen T."/>
            <person name="Nielsen M.R."/>
            <person name="Sondergaard T.E."/>
            <person name="Sorensen J.L."/>
            <person name="Fitzpatrick D.A."/>
            <person name="Frisvad J.C."/>
            <person name="Nielsen K.L."/>
        </authorList>
    </citation>
    <scope>NUCLEOTIDE SEQUENCE</scope>
    <source>
        <strain evidence="2">IBT 3081</strain>
    </source>
</reference>
<dbReference type="OrthoDB" id="6161812at2759"/>
<keyword evidence="3" id="KW-1185">Reference proteome</keyword>
<dbReference type="Pfam" id="PF24809">
    <property type="entry name" value="DUF7708"/>
    <property type="match status" value="1"/>
</dbReference>
<evidence type="ECO:0000259" key="1">
    <source>
        <dbReference type="Pfam" id="PF24809"/>
    </source>
</evidence>
<evidence type="ECO:0000313" key="3">
    <source>
        <dbReference type="Proteomes" id="UP001147752"/>
    </source>
</evidence>
<dbReference type="RefSeq" id="XP_056581683.1">
    <property type="nucleotide sequence ID" value="XM_056725433.1"/>
</dbReference>
<proteinExistence type="predicted"/>
<accession>A0A9W9SBP6</accession>
<dbReference type="InterPro" id="IPR056125">
    <property type="entry name" value="DUF7708"/>
</dbReference>
<dbReference type="GeneID" id="81464616"/>
<sequence length="121" mass="14375">MQLASTADNVLQEVSDMLEELTLTLPRLKFYEKTVSMDTEMETSLLTVYQEVICFYARAIHFFRTNKHYLRGDFQRTIKRIKRLSSNIESEVELTRMRLDNQKYHEVLDLMAKFQPQYAAV</sequence>
<name>A0A9W9SBP6_9EURO</name>
<comment type="caution">
    <text evidence="2">The sequence shown here is derived from an EMBL/GenBank/DDBJ whole genome shotgun (WGS) entry which is preliminary data.</text>
</comment>
<dbReference type="EMBL" id="JAPZBT010000002">
    <property type="protein sequence ID" value="KAJ5375697.1"/>
    <property type="molecule type" value="Genomic_DNA"/>
</dbReference>
<reference evidence="2" key="1">
    <citation type="submission" date="2022-12" db="EMBL/GenBank/DDBJ databases">
        <authorList>
            <person name="Petersen C."/>
        </authorList>
    </citation>
    <scope>NUCLEOTIDE SEQUENCE</scope>
    <source>
        <strain evidence="2">IBT 3081</strain>
    </source>
</reference>
<evidence type="ECO:0000313" key="2">
    <source>
        <dbReference type="EMBL" id="KAJ5375697.1"/>
    </source>
</evidence>
<gene>
    <name evidence="2" type="ORF">N7517_007703</name>
</gene>